<accession>A0A0F9Q278</accession>
<comment type="caution">
    <text evidence="1">The sequence shown here is derived from an EMBL/GenBank/DDBJ whole genome shotgun (WGS) entry which is preliminary data.</text>
</comment>
<evidence type="ECO:0000313" key="1">
    <source>
        <dbReference type="EMBL" id="KKN38040.1"/>
    </source>
</evidence>
<dbReference type="EMBL" id="LAZR01001856">
    <property type="protein sequence ID" value="KKN38040.1"/>
    <property type="molecule type" value="Genomic_DNA"/>
</dbReference>
<name>A0A0F9Q278_9ZZZZ</name>
<proteinExistence type="predicted"/>
<sequence length="180" mass="19567">MSNVQEVLEELRGLLDSRVVECPGCFAAGCPKWIGAAGYYRISGLPAWHEPFKAGCKATGKVSDPDYDPLREVVREKCPGNPGSPGRACKGNDEDGEYEHTLCDGTGRIPRSFEGWLDGQLEGALYKALKPLVPPMNDDEADDWEPIRKARLTILILLGEEGDTRLAAARALLEALKGQA</sequence>
<reference evidence="1" key="1">
    <citation type="journal article" date="2015" name="Nature">
        <title>Complex archaea that bridge the gap between prokaryotes and eukaryotes.</title>
        <authorList>
            <person name="Spang A."/>
            <person name="Saw J.H."/>
            <person name="Jorgensen S.L."/>
            <person name="Zaremba-Niedzwiedzka K."/>
            <person name="Martijn J."/>
            <person name="Lind A.E."/>
            <person name="van Eijk R."/>
            <person name="Schleper C."/>
            <person name="Guy L."/>
            <person name="Ettema T.J."/>
        </authorList>
    </citation>
    <scope>NUCLEOTIDE SEQUENCE</scope>
</reference>
<organism evidence="1">
    <name type="scientific">marine sediment metagenome</name>
    <dbReference type="NCBI Taxonomy" id="412755"/>
    <lineage>
        <taxon>unclassified sequences</taxon>
        <taxon>metagenomes</taxon>
        <taxon>ecological metagenomes</taxon>
    </lineage>
</organism>
<dbReference type="AlphaFoldDB" id="A0A0F9Q278"/>
<gene>
    <name evidence="1" type="ORF">LCGC14_0757520</name>
</gene>
<protein>
    <submittedName>
        <fullName evidence="1">Uncharacterized protein</fullName>
    </submittedName>
</protein>